<evidence type="ECO:0000313" key="3">
    <source>
        <dbReference type="EMBL" id="KAF6144945.1"/>
    </source>
</evidence>
<evidence type="ECO:0000259" key="2">
    <source>
        <dbReference type="Pfam" id="PF03372"/>
    </source>
</evidence>
<dbReference type="GO" id="GO:0000175">
    <property type="term" value="F:3'-5'-RNA exonuclease activity"/>
    <property type="evidence" value="ECO:0007669"/>
    <property type="project" value="TreeGrafter"/>
</dbReference>
<organism evidence="3 4">
    <name type="scientific">Kingdonia uniflora</name>
    <dbReference type="NCBI Taxonomy" id="39325"/>
    <lineage>
        <taxon>Eukaryota</taxon>
        <taxon>Viridiplantae</taxon>
        <taxon>Streptophyta</taxon>
        <taxon>Embryophyta</taxon>
        <taxon>Tracheophyta</taxon>
        <taxon>Spermatophyta</taxon>
        <taxon>Magnoliopsida</taxon>
        <taxon>Ranunculales</taxon>
        <taxon>Circaeasteraceae</taxon>
        <taxon>Kingdonia</taxon>
    </lineage>
</organism>
<feature type="region of interest" description="Disordered" evidence="1">
    <location>
        <begin position="254"/>
        <end position="300"/>
    </location>
</feature>
<evidence type="ECO:0000313" key="4">
    <source>
        <dbReference type="Proteomes" id="UP000541444"/>
    </source>
</evidence>
<comment type="caution">
    <text evidence="3">The sequence shown here is derived from an EMBL/GenBank/DDBJ whole genome shotgun (WGS) entry which is preliminary data.</text>
</comment>
<dbReference type="Pfam" id="PF03372">
    <property type="entry name" value="Exo_endo_phos"/>
    <property type="match status" value="1"/>
</dbReference>
<feature type="compositionally biased region" description="Basic and acidic residues" evidence="1">
    <location>
        <begin position="254"/>
        <end position="265"/>
    </location>
</feature>
<protein>
    <recommendedName>
        <fullName evidence="2">Endonuclease/exonuclease/phosphatase domain-containing protein</fullName>
    </recommendedName>
</protein>
<dbReference type="InterPro" id="IPR005135">
    <property type="entry name" value="Endo/exonuclease/phosphatase"/>
</dbReference>
<evidence type="ECO:0000256" key="1">
    <source>
        <dbReference type="SAM" id="MobiDB-lite"/>
    </source>
</evidence>
<name>A0A7J7LQK4_9MAGN</name>
<reference evidence="3 4" key="1">
    <citation type="journal article" date="2020" name="IScience">
        <title>Genome Sequencing of the Endangered Kingdonia uniflora (Circaeasteraceae, Ranunculales) Reveals Potential Mechanisms of Evolutionary Specialization.</title>
        <authorList>
            <person name="Sun Y."/>
            <person name="Deng T."/>
            <person name="Zhang A."/>
            <person name="Moore M.J."/>
            <person name="Landis J.B."/>
            <person name="Lin N."/>
            <person name="Zhang H."/>
            <person name="Zhang X."/>
            <person name="Huang J."/>
            <person name="Zhang X."/>
            <person name="Sun H."/>
            <person name="Wang H."/>
        </authorList>
    </citation>
    <scope>NUCLEOTIDE SEQUENCE [LARGE SCALE GENOMIC DNA]</scope>
    <source>
        <strain evidence="3">TB1705</strain>
        <tissue evidence="3">Leaf</tissue>
    </source>
</reference>
<dbReference type="EMBL" id="JACGCM010002087">
    <property type="protein sequence ID" value="KAF6144945.1"/>
    <property type="molecule type" value="Genomic_DNA"/>
</dbReference>
<accession>A0A7J7LQK4</accession>
<feature type="compositionally biased region" description="Polar residues" evidence="1">
    <location>
        <begin position="291"/>
        <end position="300"/>
    </location>
</feature>
<feature type="domain" description="Endonuclease/exonuclease/phosphatase" evidence="2">
    <location>
        <begin position="110"/>
        <end position="393"/>
    </location>
</feature>
<dbReference type="PANTHER" id="PTHR12121:SF85">
    <property type="entry name" value="CARBON CATABOLITE REPRESSOR PROTEIN 4 HOMOLOG 6"/>
    <property type="match status" value="1"/>
</dbReference>
<dbReference type="Gene3D" id="3.60.10.10">
    <property type="entry name" value="Endonuclease/exonuclease/phosphatase"/>
    <property type="match status" value="2"/>
</dbReference>
<keyword evidence="4" id="KW-1185">Reference proteome</keyword>
<dbReference type="InterPro" id="IPR036691">
    <property type="entry name" value="Endo/exonu/phosph_ase_sf"/>
</dbReference>
<dbReference type="PANTHER" id="PTHR12121">
    <property type="entry name" value="CARBON CATABOLITE REPRESSOR PROTEIN 4"/>
    <property type="match status" value="1"/>
</dbReference>
<dbReference type="SUPFAM" id="SSF56219">
    <property type="entry name" value="DNase I-like"/>
    <property type="match status" value="1"/>
</dbReference>
<feature type="non-terminal residue" evidence="3">
    <location>
        <position position="1"/>
    </location>
</feature>
<gene>
    <name evidence="3" type="ORF">GIB67_036884</name>
</gene>
<dbReference type="InterPro" id="IPR050410">
    <property type="entry name" value="CCR4/nocturin_mRNA_transcr"/>
</dbReference>
<proteinExistence type="predicted"/>
<dbReference type="Proteomes" id="UP000541444">
    <property type="component" value="Unassembled WGS sequence"/>
</dbReference>
<sequence>DLEEDLKLQGYSGIGRCEPAMLLMDVPSFGEHHDSSWYMKSTLNSTSLDSVTMLPRFVFGGIPSFANSQNPAGSGSPDLSTSSSNANKVVTCNIHVLYNPKRGDIKLGQVRVLLTRAKAVSKLWNDAPVIICGDFNCTPKSPLYNFISDQQLKFSGLDRDQISGQYSAQINTPKPYWSNPGNGLNRTSIPNNSFGAFNGVPDMSHDSCSNVASEEELKQELLATYYESDLKHPILKHPTERRADVNEKVAEFSLKDVDRRPDSAEAHQTSKKSDSVSDNSEFSPAHLGVRNASSSSFNSELADNENNTFDPYFWTPTEIEIASGNAECTLLEHSLKLRSTYADVEDYSGTNDSNREPQVTSYNRRFMGTVDYIWCSEGLQTVKVLDTIPKHVMQRTSGFPTPRIWGEPIRVAAGSYSSDPITILELRAVDMDLTMVIKYNKMDVSIGADSTTVLNYLTDRITPTWDAKNMVRRIKLLIGQLNAF</sequence>
<dbReference type="OrthoDB" id="428734at2759"/>
<dbReference type="AlphaFoldDB" id="A0A7J7LQK4"/>